<dbReference type="InterPro" id="IPR041413">
    <property type="entry name" value="MLTR_LBD"/>
</dbReference>
<dbReference type="InterPro" id="IPR010982">
    <property type="entry name" value="Lambda_DNA-bd_dom_sf"/>
</dbReference>
<feature type="domain" description="HTH cro/C1-type" evidence="2">
    <location>
        <begin position="36"/>
        <end position="83"/>
    </location>
</feature>
<dbReference type="OrthoDB" id="3518652at2"/>
<gene>
    <name evidence="3" type="ORF">SAMN05216554_0942</name>
</gene>
<dbReference type="Pfam" id="PF13560">
    <property type="entry name" value="HTH_31"/>
    <property type="match status" value="1"/>
</dbReference>
<dbReference type="RefSeq" id="WP_092549433.1">
    <property type="nucleotide sequence ID" value="NZ_FNPZ01000001.1"/>
</dbReference>
<evidence type="ECO:0000259" key="2">
    <source>
        <dbReference type="PROSITE" id="PS50943"/>
    </source>
</evidence>
<feature type="region of interest" description="Disordered" evidence="1">
    <location>
        <begin position="282"/>
        <end position="306"/>
    </location>
</feature>
<dbReference type="Gene3D" id="1.10.260.40">
    <property type="entry name" value="lambda repressor-like DNA-binding domains"/>
    <property type="match status" value="1"/>
</dbReference>
<evidence type="ECO:0000256" key="1">
    <source>
        <dbReference type="SAM" id="MobiDB-lite"/>
    </source>
</evidence>
<dbReference type="PANTHER" id="PTHR35010:SF2">
    <property type="entry name" value="BLL4672 PROTEIN"/>
    <property type="match status" value="1"/>
</dbReference>
<proteinExistence type="predicted"/>
<keyword evidence="4" id="KW-1185">Reference proteome</keyword>
<organism evidence="3 4">
    <name type="scientific">Herbiconiux ginsengi</name>
    <dbReference type="NCBI Taxonomy" id="381665"/>
    <lineage>
        <taxon>Bacteria</taxon>
        <taxon>Bacillati</taxon>
        <taxon>Actinomycetota</taxon>
        <taxon>Actinomycetes</taxon>
        <taxon>Micrococcales</taxon>
        <taxon>Microbacteriaceae</taxon>
        <taxon>Herbiconiux</taxon>
    </lineage>
</organism>
<dbReference type="InterPro" id="IPR001387">
    <property type="entry name" value="Cro/C1-type_HTH"/>
</dbReference>
<dbReference type="SUPFAM" id="SSF47413">
    <property type="entry name" value="lambda repressor-like DNA-binding domains"/>
    <property type="match status" value="1"/>
</dbReference>
<evidence type="ECO:0000313" key="3">
    <source>
        <dbReference type="EMBL" id="SDY62706.1"/>
    </source>
</evidence>
<protein>
    <submittedName>
        <fullName evidence="3">Helix-turn-helix domain-containing protein</fullName>
    </submittedName>
</protein>
<name>A0A1H3LEE8_9MICO</name>
<dbReference type="PANTHER" id="PTHR35010">
    <property type="entry name" value="BLL4672 PROTEIN-RELATED"/>
    <property type="match status" value="1"/>
</dbReference>
<dbReference type="Proteomes" id="UP000198891">
    <property type="component" value="Unassembled WGS sequence"/>
</dbReference>
<reference evidence="3 4" key="1">
    <citation type="submission" date="2016-10" db="EMBL/GenBank/DDBJ databases">
        <authorList>
            <person name="de Groot N.N."/>
        </authorList>
    </citation>
    <scope>NUCLEOTIDE SEQUENCE [LARGE SCALE GENOMIC DNA]</scope>
    <source>
        <strain evidence="3 4">CGMCC 4.3491</strain>
    </source>
</reference>
<dbReference type="Pfam" id="PF17765">
    <property type="entry name" value="MLTR_LBD"/>
    <property type="match status" value="1"/>
</dbReference>
<dbReference type="AlphaFoldDB" id="A0A1H3LEE8"/>
<dbReference type="PROSITE" id="PS50943">
    <property type="entry name" value="HTH_CROC1"/>
    <property type="match status" value="1"/>
</dbReference>
<evidence type="ECO:0000313" key="4">
    <source>
        <dbReference type="Proteomes" id="UP000198891"/>
    </source>
</evidence>
<sequence length="306" mass="33464">MTNQQDVREFLGSRRARITPEQAGLPTFGGTRRVPGLRRTEVAMLAGVSPEYYTRLERGNLAGVSENVLEGVARALSLDEAERAHLFDLARAASAGPMRARRKPQPHVRPSIQRILDAITEAPAFIRNGRFDVLAENALGSALYAPLNESPERPVNHARYIFLDPNAPSFWGDWERVTRDTVAVLRAEAGRDPYDRGLTDLIGELSTRSELFRMLWAAHDVQFHRSGTKVFHHPVVGELELAYEGFDLTADPGLTLLTYSAEPGTPSADALNLLATWAATQRSERSSSSVSSSAGTDASTAAETQA</sequence>
<dbReference type="Gene3D" id="3.30.450.180">
    <property type="match status" value="1"/>
</dbReference>
<dbReference type="GO" id="GO:0003677">
    <property type="term" value="F:DNA binding"/>
    <property type="evidence" value="ECO:0007669"/>
    <property type="project" value="InterPro"/>
</dbReference>
<accession>A0A1H3LEE8</accession>
<dbReference type="CDD" id="cd00093">
    <property type="entry name" value="HTH_XRE"/>
    <property type="match status" value="1"/>
</dbReference>
<dbReference type="EMBL" id="FNPZ01000001">
    <property type="protein sequence ID" value="SDY62706.1"/>
    <property type="molecule type" value="Genomic_DNA"/>
</dbReference>
<dbReference type="STRING" id="381665.SAMN05216554_0942"/>